<dbReference type="Proteomes" id="UP001162992">
    <property type="component" value="Chromosome 7"/>
</dbReference>
<protein>
    <submittedName>
        <fullName evidence="1">Uncharacterized protein</fullName>
    </submittedName>
</protein>
<evidence type="ECO:0000313" key="1">
    <source>
        <dbReference type="EMBL" id="KAJ7550188.1"/>
    </source>
</evidence>
<gene>
    <name evidence="1" type="ORF">O6H91_07G087400</name>
</gene>
<proteinExistence type="predicted"/>
<evidence type="ECO:0000313" key="2">
    <source>
        <dbReference type="Proteomes" id="UP001162992"/>
    </source>
</evidence>
<sequence>MSEQNNSPQSSPPACQSGPCISRSSTVKIYQTIIFALPILFTLILIVLFCLLYMRRRRTVQASSQVRTQFFVRSRLPAPADSGLGKIFRDSLPVTIYDDKFAATNEDCQCPVCLNDFEPNDKLRVLPVCSHCFHLDCIDEWIINNSTCPVCRSTLVVSRRVVPLKVPVHEAVGVAESVESNEARQSRTIEFSERHTPLPEVVNGAANV</sequence>
<accession>A0ACC2D7M1</accession>
<keyword evidence="2" id="KW-1185">Reference proteome</keyword>
<reference evidence="2" key="1">
    <citation type="journal article" date="2024" name="Proc. Natl. Acad. Sci. U.S.A.">
        <title>Extraordinary preservation of gene collinearity over three hundred million years revealed in homosporous lycophytes.</title>
        <authorList>
            <person name="Li C."/>
            <person name="Wickell D."/>
            <person name="Kuo L.Y."/>
            <person name="Chen X."/>
            <person name="Nie B."/>
            <person name="Liao X."/>
            <person name="Peng D."/>
            <person name="Ji J."/>
            <person name="Jenkins J."/>
            <person name="Williams M."/>
            <person name="Shu S."/>
            <person name="Plott C."/>
            <person name="Barry K."/>
            <person name="Rajasekar S."/>
            <person name="Grimwood J."/>
            <person name="Han X."/>
            <person name="Sun S."/>
            <person name="Hou Z."/>
            <person name="He W."/>
            <person name="Dai G."/>
            <person name="Sun C."/>
            <person name="Schmutz J."/>
            <person name="Leebens-Mack J.H."/>
            <person name="Li F.W."/>
            <person name="Wang L."/>
        </authorList>
    </citation>
    <scope>NUCLEOTIDE SEQUENCE [LARGE SCALE GENOMIC DNA]</scope>
    <source>
        <strain evidence="2">cv. PW_Plant_1</strain>
    </source>
</reference>
<name>A0ACC2D7M1_DIPCM</name>
<comment type="caution">
    <text evidence="1">The sequence shown here is derived from an EMBL/GenBank/DDBJ whole genome shotgun (WGS) entry which is preliminary data.</text>
</comment>
<organism evidence="1 2">
    <name type="scientific">Diphasiastrum complanatum</name>
    <name type="common">Issler's clubmoss</name>
    <name type="synonym">Lycopodium complanatum</name>
    <dbReference type="NCBI Taxonomy" id="34168"/>
    <lineage>
        <taxon>Eukaryota</taxon>
        <taxon>Viridiplantae</taxon>
        <taxon>Streptophyta</taxon>
        <taxon>Embryophyta</taxon>
        <taxon>Tracheophyta</taxon>
        <taxon>Lycopodiopsida</taxon>
        <taxon>Lycopodiales</taxon>
        <taxon>Lycopodiaceae</taxon>
        <taxon>Lycopodioideae</taxon>
        <taxon>Diphasiastrum</taxon>
    </lineage>
</organism>
<dbReference type="EMBL" id="CM055098">
    <property type="protein sequence ID" value="KAJ7550188.1"/>
    <property type="molecule type" value="Genomic_DNA"/>
</dbReference>